<evidence type="ECO:0000313" key="4">
    <source>
        <dbReference type="Proteomes" id="UP001268089"/>
    </source>
</evidence>
<name>A0ABU1ZQ18_9BURK</name>
<dbReference type="Proteomes" id="UP001268089">
    <property type="component" value="Unassembled WGS sequence"/>
</dbReference>
<proteinExistence type="inferred from homology"/>
<reference evidence="3 4" key="1">
    <citation type="submission" date="2023-07" db="EMBL/GenBank/DDBJ databases">
        <title>Sorghum-associated microbial communities from plants grown in Nebraska, USA.</title>
        <authorList>
            <person name="Schachtman D."/>
        </authorList>
    </citation>
    <scope>NUCLEOTIDE SEQUENCE [LARGE SCALE GENOMIC DNA]</scope>
    <source>
        <strain evidence="3 4">BE308</strain>
    </source>
</reference>
<evidence type="ECO:0000256" key="2">
    <source>
        <dbReference type="ARBA" id="ARBA00022649"/>
    </source>
</evidence>
<sequence>MKVKALIQRTLARGDIEQAITHYQEQGAEAAALGFVDALERAYMHISKNPATGSPRYAHELGIPDLRSWPLSRYPYLVFYVEQPDHIDVWRVLHMKRDIPAWMGDGTDEK</sequence>
<comment type="similarity">
    <text evidence="1">Belongs to the RelE toxin family.</text>
</comment>
<dbReference type="InterPro" id="IPR035093">
    <property type="entry name" value="RelE/ParE_toxin_dom_sf"/>
</dbReference>
<protein>
    <submittedName>
        <fullName evidence="3">Toxin ParE1/3/4</fullName>
    </submittedName>
</protein>
<dbReference type="Gene3D" id="3.30.2310.20">
    <property type="entry name" value="RelE-like"/>
    <property type="match status" value="1"/>
</dbReference>
<gene>
    <name evidence="3" type="ORF">J2X15_002332</name>
</gene>
<keyword evidence="4" id="KW-1185">Reference proteome</keyword>
<dbReference type="RefSeq" id="WP_310342899.1">
    <property type="nucleotide sequence ID" value="NZ_JAVDXO010000004.1"/>
</dbReference>
<keyword evidence="2" id="KW-1277">Toxin-antitoxin system</keyword>
<dbReference type="PANTHER" id="PTHR33755:SF8">
    <property type="entry name" value="TOXIN PARE2"/>
    <property type="match status" value="1"/>
</dbReference>
<dbReference type="PANTHER" id="PTHR33755">
    <property type="entry name" value="TOXIN PARE1-RELATED"/>
    <property type="match status" value="1"/>
</dbReference>
<organism evidence="3 4">
    <name type="scientific">Rhodoferax saidenbachensis</name>
    <dbReference type="NCBI Taxonomy" id="1484693"/>
    <lineage>
        <taxon>Bacteria</taxon>
        <taxon>Pseudomonadati</taxon>
        <taxon>Pseudomonadota</taxon>
        <taxon>Betaproteobacteria</taxon>
        <taxon>Burkholderiales</taxon>
        <taxon>Comamonadaceae</taxon>
        <taxon>Rhodoferax</taxon>
    </lineage>
</organism>
<accession>A0ABU1ZQ18</accession>
<dbReference type="Pfam" id="PF05016">
    <property type="entry name" value="ParE_toxin"/>
    <property type="match status" value="1"/>
</dbReference>
<dbReference type="InterPro" id="IPR051803">
    <property type="entry name" value="TA_system_RelE-like_toxin"/>
</dbReference>
<dbReference type="EMBL" id="JAVDXO010000004">
    <property type="protein sequence ID" value="MDR7307046.1"/>
    <property type="molecule type" value="Genomic_DNA"/>
</dbReference>
<evidence type="ECO:0000256" key="1">
    <source>
        <dbReference type="ARBA" id="ARBA00006226"/>
    </source>
</evidence>
<evidence type="ECO:0000313" key="3">
    <source>
        <dbReference type="EMBL" id="MDR7307046.1"/>
    </source>
</evidence>
<comment type="caution">
    <text evidence="3">The sequence shown here is derived from an EMBL/GenBank/DDBJ whole genome shotgun (WGS) entry which is preliminary data.</text>
</comment>
<dbReference type="InterPro" id="IPR007712">
    <property type="entry name" value="RelE/ParE_toxin"/>
</dbReference>